<proteinExistence type="predicted"/>
<keyword evidence="2" id="KW-1185">Reference proteome</keyword>
<sequence length="90" mass="10260">MDNHHCELETGYETFGFKTVVQMKEKDNPQNSLLESITPERCKVGIMDGVGRFRVFLFREVIDDIETGTKDVFAEFDHMALIVAVGMVTM</sequence>
<protein>
    <submittedName>
        <fullName evidence="1">Uncharacterized protein</fullName>
    </submittedName>
</protein>
<accession>A0ABW2ENK7</accession>
<dbReference type="EMBL" id="JBHSZV010000055">
    <property type="protein sequence ID" value="MFC7063793.1"/>
    <property type="molecule type" value="Genomic_DNA"/>
</dbReference>
<name>A0ABW2ENK7_9BACI</name>
<comment type="caution">
    <text evidence="1">The sequence shown here is derived from an EMBL/GenBank/DDBJ whole genome shotgun (WGS) entry which is preliminary data.</text>
</comment>
<gene>
    <name evidence="1" type="ORF">ACFQIC_18500</name>
</gene>
<evidence type="ECO:0000313" key="2">
    <source>
        <dbReference type="Proteomes" id="UP001596410"/>
    </source>
</evidence>
<dbReference type="Proteomes" id="UP001596410">
    <property type="component" value="Unassembled WGS sequence"/>
</dbReference>
<reference evidence="2" key="1">
    <citation type="journal article" date="2019" name="Int. J. Syst. Evol. Microbiol.">
        <title>The Global Catalogue of Microorganisms (GCM) 10K type strain sequencing project: providing services to taxonomists for standard genome sequencing and annotation.</title>
        <authorList>
            <consortium name="The Broad Institute Genomics Platform"/>
            <consortium name="The Broad Institute Genome Sequencing Center for Infectious Disease"/>
            <person name="Wu L."/>
            <person name="Ma J."/>
        </authorList>
    </citation>
    <scope>NUCLEOTIDE SEQUENCE [LARGE SCALE GENOMIC DNA]</scope>
    <source>
        <strain evidence="2">CGMCC 4.1621</strain>
    </source>
</reference>
<evidence type="ECO:0000313" key="1">
    <source>
        <dbReference type="EMBL" id="MFC7063793.1"/>
    </source>
</evidence>
<organism evidence="1 2">
    <name type="scientific">Halobacillus seohaensis</name>
    <dbReference type="NCBI Taxonomy" id="447421"/>
    <lineage>
        <taxon>Bacteria</taxon>
        <taxon>Bacillati</taxon>
        <taxon>Bacillota</taxon>
        <taxon>Bacilli</taxon>
        <taxon>Bacillales</taxon>
        <taxon>Bacillaceae</taxon>
        <taxon>Halobacillus</taxon>
    </lineage>
</organism>
<dbReference type="RefSeq" id="WP_204706076.1">
    <property type="nucleotide sequence ID" value="NZ_JBHSZV010000055.1"/>
</dbReference>